<name>A0A2K3KT58_TRIPR</name>
<evidence type="ECO:0000313" key="2">
    <source>
        <dbReference type="Proteomes" id="UP000236291"/>
    </source>
</evidence>
<comment type="caution">
    <text evidence="1">The sequence shown here is derived from an EMBL/GenBank/DDBJ whole genome shotgun (WGS) entry which is preliminary data.</text>
</comment>
<accession>A0A2K3KT58</accession>
<proteinExistence type="predicted"/>
<dbReference type="AlphaFoldDB" id="A0A2K3KT58"/>
<evidence type="ECO:0000313" key="1">
    <source>
        <dbReference type="EMBL" id="PNX69465.1"/>
    </source>
</evidence>
<organism evidence="1 2">
    <name type="scientific">Trifolium pratense</name>
    <name type="common">Red clover</name>
    <dbReference type="NCBI Taxonomy" id="57577"/>
    <lineage>
        <taxon>Eukaryota</taxon>
        <taxon>Viridiplantae</taxon>
        <taxon>Streptophyta</taxon>
        <taxon>Embryophyta</taxon>
        <taxon>Tracheophyta</taxon>
        <taxon>Spermatophyta</taxon>
        <taxon>Magnoliopsida</taxon>
        <taxon>eudicotyledons</taxon>
        <taxon>Gunneridae</taxon>
        <taxon>Pentapetalae</taxon>
        <taxon>rosids</taxon>
        <taxon>fabids</taxon>
        <taxon>Fabales</taxon>
        <taxon>Fabaceae</taxon>
        <taxon>Papilionoideae</taxon>
        <taxon>50 kb inversion clade</taxon>
        <taxon>NPAAA clade</taxon>
        <taxon>Hologalegina</taxon>
        <taxon>IRL clade</taxon>
        <taxon>Trifolieae</taxon>
        <taxon>Trifolium</taxon>
    </lineage>
</organism>
<dbReference type="Proteomes" id="UP000236291">
    <property type="component" value="Unassembled WGS sequence"/>
</dbReference>
<reference evidence="1 2" key="2">
    <citation type="journal article" date="2017" name="Front. Plant Sci.">
        <title>Gene Classification and Mining of Molecular Markers Useful in Red Clover (Trifolium pratense) Breeding.</title>
        <authorList>
            <person name="Istvanek J."/>
            <person name="Dluhosova J."/>
            <person name="Dluhos P."/>
            <person name="Patkova L."/>
            <person name="Nedelnik J."/>
            <person name="Repkova J."/>
        </authorList>
    </citation>
    <scope>NUCLEOTIDE SEQUENCE [LARGE SCALE GENOMIC DNA]</scope>
    <source>
        <strain evidence="2">cv. Tatra</strain>
        <tissue evidence="1">Young leaves</tissue>
    </source>
</reference>
<protein>
    <submittedName>
        <fullName evidence="1">Uncharacterized protein</fullName>
    </submittedName>
</protein>
<sequence>MLECGHCGCCNDNAVVAA</sequence>
<gene>
    <name evidence="1" type="ORF">L195_g064448</name>
</gene>
<reference evidence="1 2" key="1">
    <citation type="journal article" date="2014" name="Am. J. Bot.">
        <title>Genome assembly and annotation for red clover (Trifolium pratense; Fabaceae).</title>
        <authorList>
            <person name="Istvanek J."/>
            <person name="Jaros M."/>
            <person name="Krenek A."/>
            <person name="Repkova J."/>
        </authorList>
    </citation>
    <scope>NUCLEOTIDE SEQUENCE [LARGE SCALE GENOMIC DNA]</scope>
    <source>
        <strain evidence="2">cv. Tatra</strain>
        <tissue evidence="1">Young leaves</tissue>
    </source>
</reference>
<dbReference type="EMBL" id="ASHM01250008">
    <property type="protein sequence ID" value="PNX69465.1"/>
    <property type="molecule type" value="Genomic_DNA"/>
</dbReference>